<name>A0A1Z5J119_9LACO</name>
<dbReference type="EMBL" id="BCMJ01000001">
    <property type="protein sequence ID" value="GAX07512.1"/>
    <property type="molecule type" value="Genomic_DNA"/>
</dbReference>
<reference evidence="1 2" key="1">
    <citation type="submission" date="2015-11" db="EMBL/GenBank/DDBJ databases">
        <title>Draft genome sequences of new species of the genus Lactobacillus isolated from orchardgrass silage.</title>
        <authorList>
            <person name="Tohno M."/>
            <person name="Tanizawa Y."/>
            <person name="Arita M."/>
        </authorList>
    </citation>
    <scope>NUCLEOTIDE SEQUENCE [LARGE SCALE GENOMIC DNA]</scope>
    <source>
        <strain evidence="1 2">IWT5</strain>
    </source>
</reference>
<dbReference type="Proteomes" id="UP000223370">
    <property type="component" value="Unassembled WGS sequence"/>
</dbReference>
<sequence>MQVEDFERMYAEITQSEKHSHLMLMSAITGTGKSYAVKRFLCQQANKEPSFRAFFVTDQKKNLPTSAGFRKIWQQYNPRKDFYKHVGFIRSLPDTVQMILDEQKQRRIPSDLVSKTLQERLTNLAFKQMVYQQTVKYTPNNKAAWTDLAKAEYQVRQTLKESLCKLAGLEKLASEDVPVAIQQYVAKINSPACEWINRIYPTIDIEKRQILIMTTDKFIRSYTSFFKQNGTLFQYSRVLKESLVVLDEFDSTKKQLWNKGLEDTLNLKVDLLSLFRAIHQALDWESKQIPVALQEILEKQTRIKKLLKTADKYDQNYKLSYLYKTKEIQQNDNYLIHLPEYRDISATGNWYVHLNQQTNSVELDHHEAGKSIGDKFDFTEMLDNVGRFIREFAHQMLFCGEAYAQKRNLNVSASQNRISTREACYTVYDALGFSRNQIEILLGLDSGLLGSKSPSTVKFKGRKYHFQKSGLSLYEFVNAERHDLRTDINAAFFSVTPERYLLNVISKANVLGLSATAKIPTVLDNYDLTYLRQELGDHYLDGNKQITAKTKAEFDLAKRYHKAGIQVDADCASVQKTIVKVMAEHDITLSPTDYQKVSEMDSRLDQQLNNIEDSSKNYCRERYIGLFDSFIDFLSDETVTSYLGLQSKLPSKDDKLSAPLIEEVFEGLAPILSDNEDNLPQLRVISTLNSNGDGPSITQQIHDALRLPSDETTRIYLLSAYQTLGVGQNLQHTLSEFEKSHVRSIAGKNSQGDQRSLQADLAGMYLGDITHILTNLKDSNLDEDLVRYVTELEYLEDAEELPQNEVQAKIAAVVHGVKGRIRPKTVPSEIASIARTVIQALGRMNRTFNKNKRIKILVFNRVLDKLSEVRLPQMELSPEMQAVLSIGQVPAEPDASTEEIAKRKATKMTFRDLERLLTGGLNTSRKRANEYQNARQYLLKYPTINTKKLKQLQSQQLSCLQYLPNKELATQYQALQESQSEFSFENNYLDGPSITVSPKDAGLPSMCLYQGLEAYLKKLGYATEWQPNEWILNPVQFNNLYRGLLGEVSGQFIVEDIWSVKLQPFQELRHNELFDFKLAQHVAIDFKNWRGPHQQSIEQERQHVYHKLAQLDADSDQPWRVAIINIVSSDEVVPKLTADKRILEIPALINEAGEVVLTDDNKRDIGVFFHGE</sequence>
<evidence type="ECO:0000313" key="1">
    <source>
        <dbReference type="EMBL" id="GAX07512.1"/>
    </source>
</evidence>
<proteinExistence type="predicted"/>
<dbReference type="AlphaFoldDB" id="A0A1Z5J119"/>
<organism evidence="1 2">
    <name type="scientific">Secundilactobacillus silagincola</name>
    <dbReference type="NCBI Taxonomy" id="1714681"/>
    <lineage>
        <taxon>Bacteria</taxon>
        <taxon>Bacillati</taxon>
        <taxon>Bacillota</taxon>
        <taxon>Bacilli</taxon>
        <taxon>Lactobacillales</taxon>
        <taxon>Lactobacillaceae</taxon>
        <taxon>Secundilactobacillus</taxon>
    </lineage>
</organism>
<dbReference type="OrthoDB" id="6372157at2"/>
<protein>
    <submittedName>
        <fullName evidence="1">Uncharacterized protein</fullName>
    </submittedName>
</protein>
<comment type="caution">
    <text evidence="1">The sequence shown here is derived from an EMBL/GenBank/DDBJ whole genome shotgun (WGS) entry which is preliminary data.</text>
</comment>
<keyword evidence="2" id="KW-1185">Reference proteome</keyword>
<accession>A0A1Z5J119</accession>
<dbReference type="RefSeq" id="WP_098823488.1">
    <property type="nucleotide sequence ID" value="NZ_BCMJ01000001.1"/>
</dbReference>
<gene>
    <name evidence="1" type="ORF">IWT5_00245</name>
</gene>
<evidence type="ECO:0000313" key="2">
    <source>
        <dbReference type="Proteomes" id="UP000223370"/>
    </source>
</evidence>